<proteinExistence type="predicted"/>
<feature type="region of interest" description="Disordered" evidence="1">
    <location>
        <begin position="36"/>
        <end position="68"/>
    </location>
</feature>
<feature type="compositionally biased region" description="Basic residues" evidence="1">
    <location>
        <begin position="216"/>
        <end position="235"/>
    </location>
</feature>
<gene>
    <name evidence="2" type="ORF">AVDCRST_MAG78-3678</name>
</gene>
<feature type="region of interest" description="Disordered" evidence="1">
    <location>
        <begin position="212"/>
        <end position="369"/>
    </location>
</feature>
<feature type="compositionally biased region" description="Basic and acidic residues" evidence="1">
    <location>
        <begin position="116"/>
        <end position="126"/>
    </location>
</feature>
<sequence length="369" mass="40695">GPRGYGILRCSHPARAVLHRGTRALEVAGGRLERGVRGGGAPRVGAGRISGGPTRGEAHGARRARPDVGGEPLFRVRERGVGARGAPARRRVRERALVGIGADLAHGANSGGAEGADARDAGERGGRGGAFGPRARRRRRDDRCSARFRPRLRRGPRGRPLGLGYARARPFAVGEKTFRRGFRGGLRAPARDRALARRVLAPALRSAYRPGTAHPLRLRLGRSRHRGRLSRRRPLRGSGPFPPRAVGRPRGLPAARPHGPSRLAGRPGLAPPGVGRSPRRPTRRARRRRLQRPAHPRHRPPLPQRRERRYRRSPGLRRRQLRLGLRLRPRSLSGRNASRPRRRRPLLPLPGRRVPPRPAPAETREPGYL</sequence>
<name>A0A6J4QSH2_9ACTN</name>
<feature type="compositionally biased region" description="Basic and acidic residues" evidence="1">
    <location>
        <begin position="56"/>
        <end position="68"/>
    </location>
</feature>
<feature type="compositionally biased region" description="Gly residues" evidence="1">
    <location>
        <begin position="37"/>
        <end position="54"/>
    </location>
</feature>
<feature type="non-terminal residue" evidence="2">
    <location>
        <position position="369"/>
    </location>
</feature>
<feature type="region of interest" description="Disordered" evidence="1">
    <location>
        <begin position="104"/>
        <end position="163"/>
    </location>
</feature>
<feature type="non-terminal residue" evidence="2">
    <location>
        <position position="1"/>
    </location>
</feature>
<protein>
    <submittedName>
        <fullName evidence="2">Uncharacterized protein</fullName>
    </submittedName>
</protein>
<organism evidence="2">
    <name type="scientific">uncultured Rubrobacteraceae bacterium</name>
    <dbReference type="NCBI Taxonomy" id="349277"/>
    <lineage>
        <taxon>Bacteria</taxon>
        <taxon>Bacillati</taxon>
        <taxon>Actinomycetota</taxon>
        <taxon>Rubrobacteria</taxon>
        <taxon>Rubrobacterales</taxon>
        <taxon>Rubrobacteraceae</taxon>
        <taxon>environmental samples</taxon>
    </lineage>
</organism>
<feature type="compositionally biased region" description="Basic residues" evidence="1">
    <location>
        <begin position="277"/>
        <end position="329"/>
    </location>
</feature>
<feature type="compositionally biased region" description="Basic residues" evidence="1">
    <location>
        <begin position="134"/>
        <end position="157"/>
    </location>
</feature>
<accession>A0A6J4QSH2</accession>
<reference evidence="2" key="1">
    <citation type="submission" date="2020-02" db="EMBL/GenBank/DDBJ databases">
        <authorList>
            <person name="Meier V. D."/>
        </authorList>
    </citation>
    <scope>NUCLEOTIDE SEQUENCE</scope>
    <source>
        <strain evidence="2">AVDCRST_MAG78</strain>
    </source>
</reference>
<dbReference type="EMBL" id="CADCVB010000240">
    <property type="protein sequence ID" value="CAA9453347.1"/>
    <property type="molecule type" value="Genomic_DNA"/>
</dbReference>
<evidence type="ECO:0000313" key="2">
    <source>
        <dbReference type="EMBL" id="CAA9453347.1"/>
    </source>
</evidence>
<dbReference type="AlphaFoldDB" id="A0A6J4QSH2"/>
<evidence type="ECO:0000256" key="1">
    <source>
        <dbReference type="SAM" id="MobiDB-lite"/>
    </source>
</evidence>